<dbReference type="EMBL" id="FRAD01000005">
    <property type="protein sequence ID" value="SHJ66593.1"/>
    <property type="molecule type" value="Genomic_DNA"/>
</dbReference>
<protein>
    <submittedName>
        <fullName evidence="2">Prepilin-type N-terminal cleavage/methylation domain-containing protein</fullName>
    </submittedName>
</protein>
<dbReference type="AlphaFoldDB" id="A0A1M6L5T4"/>
<organism evidence="2 3">
    <name type="scientific">Hathewaya proteolytica DSM 3090</name>
    <dbReference type="NCBI Taxonomy" id="1121331"/>
    <lineage>
        <taxon>Bacteria</taxon>
        <taxon>Bacillati</taxon>
        <taxon>Bacillota</taxon>
        <taxon>Clostridia</taxon>
        <taxon>Eubacteriales</taxon>
        <taxon>Clostridiaceae</taxon>
        <taxon>Hathewaya</taxon>
    </lineage>
</organism>
<dbReference type="Pfam" id="PF07963">
    <property type="entry name" value="N_methyl"/>
    <property type="match status" value="1"/>
</dbReference>
<dbReference type="InterPro" id="IPR012902">
    <property type="entry name" value="N_methyl_site"/>
</dbReference>
<dbReference type="RefSeq" id="WP_072902255.1">
    <property type="nucleotide sequence ID" value="NZ_FRAD01000005.1"/>
</dbReference>
<dbReference type="Proteomes" id="UP000183952">
    <property type="component" value="Unassembled WGS sequence"/>
</dbReference>
<dbReference type="STRING" id="1121331.SAMN02745248_00635"/>
<name>A0A1M6L5T4_9CLOT</name>
<accession>A0A1M6L5T4</accession>
<dbReference type="NCBIfam" id="TIGR02532">
    <property type="entry name" value="IV_pilin_GFxxxE"/>
    <property type="match status" value="1"/>
</dbReference>
<evidence type="ECO:0000256" key="1">
    <source>
        <dbReference type="SAM" id="Phobius"/>
    </source>
</evidence>
<reference evidence="2 3" key="1">
    <citation type="submission" date="2016-11" db="EMBL/GenBank/DDBJ databases">
        <authorList>
            <person name="Jaros S."/>
            <person name="Januszkiewicz K."/>
            <person name="Wedrychowicz H."/>
        </authorList>
    </citation>
    <scope>NUCLEOTIDE SEQUENCE [LARGE SCALE GENOMIC DNA]</scope>
    <source>
        <strain evidence="2 3">DSM 3090</strain>
    </source>
</reference>
<keyword evidence="1" id="KW-0472">Membrane</keyword>
<proteinExistence type="predicted"/>
<keyword evidence="3" id="KW-1185">Reference proteome</keyword>
<keyword evidence="1" id="KW-0812">Transmembrane</keyword>
<gene>
    <name evidence="2" type="ORF">SAMN02745248_00635</name>
</gene>
<sequence length="147" mass="17493">MSMRSRKGFSFVEVIVSLAIFSLFSSSLFILKTYIIKQRILLQRETVESNLQNCILKTFLNRYAYDELLIYKDEIIYTPLDDNTIYKIPVMKLNEYTHSPCEKQYISIGIREEQCIIVEVKLFYDDKLENMFTFAKGRVYEERIHTS</sequence>
<evidence type="ECO:0000313" key="2">
    <source>
        <dbReference type="EMBL" id="SHJ66593.1"/>
    </source>
</evidence>
<evidence type="ECO:0000313" key="3">
    <source>
        <dbReference type="Proteomes" id="UP000183952"/>
    </source>
</evidence>
<feature type="transmembrane region" description="Helical" evidence="1">
    <location>
        <begin position="12"/>
        <end position="31"/>
    </location>
</feature>
<keyword evidence="1" id="KW-1133">Transmembrane helix</keyword>